<dbReference type="EMBL" id="LAZR01000925">
    <property type="protein sequence ID" value="KKN54513.1"/>
    <property type="molecule type" value="Genomic_DNA"/>
</dbReference>
<reference evidence="3" key="1">
    <citation type="journal article" date="2015" name="Nature">
        <title>Complex archaea that bridge the gap between prokaryotes and eukaryotes.</title>
        <authorList>
            <person name="Spang A."/>
            <person name="Saw J.H."/>
            <person name="Jorgensen S.L."/>
            <person name="Zaremba-Niedzwiedzka K."/>
            <person name="Martijn J."/>
            <person name="Lind A.E."/>
            <person name="van Eijk R."/>
            <person name="Schleper C."/>
            <person name="Guy L."/>
            <person name="Ettema T.J."/>
        </authorList>
    </citation>
    <scope>NUCLEOTIDE SEQUENCE</scope>
</reference>
<proteinExistence type="predicted"/>
<dbReference type="InterPro" id="IPR029068">
    <property type="entry name" value="Glyas_Bleomycin-R_OHBP_Dase"/>
</dbReference>
<dbReference type="Gene3D" id="3.10.180.10">
    <property type="entry name" value="2,3-Dihydroxybiphenyl 1,2-Dioxygenase, domain 1"/>
    <property type="match status" value="1"/>
</dbReference>
<dbReference type="InterPro" id="IPR037523">
    <property type="entry name" value="VOC_core"/>
</dbReference>
<feature type="domain" description="VOC" evidence="2">
    <location>
        <begin position="36"/>
        <end position="161"/>
    </location>
</feature>
<accession>A0A0F9ULR7</accession>
<evidence type="ECO:0000256" key="1">
    <source>
        <dbReference type="ARBA" id="ARBA00022723"/>
    </source>
</evidence>
<dbReference type="PANTHER" id="PTHR43048:SF3">
    <property type="entry name" value="METHYLMALONYL-COA EPIMERASE, MITOCHONDRIAL"/>
    <property type="match status" value="1"/>
</dbReference>
<name>A0A0F9ULR7_9ZZZZ</name>
<protein>
    <recommendedName>
        <fullName evidence="2">VOC domain-containing protein</fullName>
    </recommendedName>
</protein>
<dbReference type="InterPro" id="IPR051785">
    <property type="entry name" value="MMCE/EMCE_epimerase"/>
</dbReference>
<evidence type="ECO:0000259" key="2">
    <source>
        <dbReference type="PROSITE" id="PS51819"/>
    </source>
</evidence>
<gene>
    <name evidence="3" type="ORF">LCGC14_0591540</name>
</gene>
<keyword evidence="1" id="KW-0479">Metal-binding</keyword>
<dbReference type="CDD" id="cd06587">
    <property type="entry name" value="VOC"/>
    <property type="match status" value="1"/>
</dbReference>
<dbReference type="GO" id="GO:0046872">
    <property type="term" value="F:metal ion binding"/>
    <property type="evidence" value="ECO:0007669"/>
    <property type="project" value="UniProtKB-KW"/>
</dbReference>
<dbReference type="SUPFAM" id="SSF54593">
    <property type="entry name" value="Glyoxalase/Bleomycin resistance protein/Dihydroxybiphenyl dioxygenase"/>
    <property type="match status" value="1"/>
</dbReference>
<dbReference type="AlphaFoldDB" id="A0A0F9ULR7"/>
<dbReference type="GO" id="GO:0046491">
    <property type="term" value="P:L-methylmalonyl-CoA metabolic process"/>
    <property type="evidence" value="ECO:0007669"/>
    <property type="project" value="TreeGrafter"/>
</dbReference>
<organism evidence="3">
    <name type="scientific">marine sediment metagenome</name>
    <dbReference type="NCBI Taxonomy" id="412755"/>
    <lineage>
        <taxon>unclassified sequences</taxon>
        <taxon>metagenomes</taxon>
        <taxon>ecological metagenomes</taxon>
    </lineage>
</organism>
<evidence type="ECO:0000313" key="3">
    <source>
        <dbReference type="EMBL" id="KKN54513.1"/>
    </source>
</evidence>
<dbReference type="Pfam" id="PF00903">
    <property type="entry name" value="Glyoxalase"/>
    <property type="match status" value="1"/>
</dbReference>
<dbReference type="InterPro" id="IPR004360">
    <property type="entry name" value="Glyas_Fos-R_dOase_dom"/>
</dbReference>
<dbReference type="GO" id="GO:0004493">
    <property type="term" value="F:methylmalonyl-CoA epimerase activity"/>
    <property type="evidence" value="ECO:0007669"/>
    <property type="project" value="TreeGrafter"/>
</dbReference>
<dbReference type="PANTHER" id="PTHR43048">
    <property type="entry name" value="METHYLMALONYL-COA EPIMERASE"/>
    <property type="match status" value="1"/>
</dbReference>
<comment type="caution">
    <text evidence="3">The sequence shown here is derived from an EMBL/GenBank/DDBJ whole genome shotgun (WGS) entry which is preliminary data.</text>
</comment>
<sequence>MLKKTLLTGISSLALLLLSTTSIADENSAPKSWVGGIDHLGLTVSNLNASKAFFTDVLGFKTLGNDPAYPAYFLSNNKITITLWRVKNDEKRVEFNRAENVGLHHLALSVESIKKLSELHTHLKMQNNIIIEFAPENLGKGPTQHMMIREPSGNRIEFIARGN</sequence>
<dbReference type="PROSITE" id="PS51819">
    <property type="entry name" value="VOC"/>
    <property type="match status" value="1"/>
</dbReference>